<dbReference type="Proteomes" id="UP000588017">
    <property type="component" value="Unassembled WGS sequence"/>
</dbReference>
<gene>
    <name evidence="1" type="ORF">HNQ73_002953</name>
</gene>
<dbReference type="EMBL" id="JACHEH010000007">
    <property type="protein sequence ID" value="MBB6169311.1"/>
    <property type="molecule type" value="Genomic_DNA"/>
</dbReference>
<reference evidence="1 2" key="1">
    <citation type="submission" date="2020-08" db="EMBL/GenBank/DDBJ databases">
        <title>Genomic Encyclopedia of Type Strains, Phase IV (KMG-IV): sequencing the most valuable type-strain genomes for metagenomic binning, comparative biology and taxonomic classification.</title>
        <authorList>
            <person name="Goeker M."/>
        </authorList>
    </citation>
    <scope>NUCLEOTIDE SEQUENCE [LARGE SCALE GENOMIC DNA]</scope>
    <source>
        <strain evidence="1 2">DSM 101465</strain>
    </source>
</reference>
<protein>
    <submittedName>
        <fullName evidence="1">Uncharacterized protein</fullName>
    </submittedName>
</protein>
<dbReference type="RefSeq" id="WP_183335633.1">
    <property type="nucleotide sequence ID" value="NZ_BMHX01000007.1"/>
</dbReference>
<keyword evidence="2" id="KW-1185">Reference proteome</keyword>
<proteinExistence type="predicted"/>
<sequence>MAELAEDAARRRTGRQIASALGIFQPRPALVSVPGTGRRTRPIDFGYHC</sequence>
<accession>A0A841KA31</accession>
<evidence type="ECO:0000313" key="1">
    <source>
        <dbReference type="EMBL" id="MBB6169311.1"/>
    </source>
</evidence>
<comment type="caution">
    <text evidence="1">The sequence shown here is derived from an EMBL/GenBank/DDBJ whole genome shotgun (WGS) entry which is preliminary data.</text>
</comment>
<evidence type="ECO:0000313" key="2">
    <source>
        <dbReference type="Proteomes" id="UP000588017"/>
    </source>
</evidence>
<organism evidence="1 2">
    <name type="scientific">Chelatococcus composti</name>
    <dbReference type="NCBI Taxonomy" id="1743235"/>
    <lineage>
        <taxon>Bacteria</taxon>
        <taxon>Pseudomonadati</taxon>
        <taxon>Pseudomonadota</taxon>
        <taxon>Alphaproteobacteria</taxon>
        <taxon>Hyphomicrobiales</taxon>
        <taxon>Chelatococcaceae</taxon>
        <taxon>Chelatococcus</taxon>
    </lineage>
</organism>
<dbReference type="AlphaFoldDB" id="A0A841KA31"/>
<name>A0A841KA31_9HYPH</name>